<evidence type="ECO:0000256" key="1">
    <source>
        <dbReference type="SAM" id="MobiDB-lite"/>
    </source>
</evidence>
<dbReference type="OrthoDB" id="1740536at2759"/>
<keyword evidence="3" id="KW-1185">Reference proteome</keyword>
<organism evidence="2 3">
    <name type="scientific">Carnegiea gigantea</name>
    <dbReference type="NCBI Taxonomy" id="171969"/>
    <lineage>
        <taxon>Eukaryota</taxon>
        <taxon>Viridiplantae</taxon>
        <taxon>Streptophyta</taxon>
        <taxon>Embryophyta</taxon>
        <taxon>Tracheophyta</taxon>
        <taxon>Spermatophyta</taxon>
        <taxon>Magnoliopsida</taxon>
        <taxon>eudicotyledons</taxon>
        <taxon>Gunneridae</taxon>
        <taxon>Pentapetalae</taxon>
        <taxon>Caryophyllales</taxon>
        <taxon>Cactineae</taxon>
        <taxon>Cactaceae</taxon>
        <taxon>Cactoideae</taxon>
        <taxon>Echinocereeae</taxon>
        <taxon>Carnegiea</taxon>
    </lineage>
</organism>
<dbReference type="AlphaFoldDB" id="A0A9Q1KZF4"/>
<sequence>MEQLGKALRQVQKTVIRVVCEKMKATEHQLEPIWGFEYDYMSQHQDTPLHTIKFGADTLRGMQKPCKAGMPGELSKLNRPCEKLKIALLALIPSQLPAHPRVRELNNTRNNRNSLTLVTQKQEALRREFYCHLSLTLTGTRVPRSTHHPSKRPGNPMLRRPRPIETPAKFKNKNKYCEYYEDYGHTMSECRELKRPLHELADEGQLNRFLRR</sequence>
<evidence type="ECO:0000313" key="2">
    <source>
        <dbReference type="EMBL" id="KAJ8451885.1"/>
    </source>
</evidence>
<dbReference type="EMBL" id="JAKOGI010000007">
    <property type="protein sequence ID" value="KAJ8451885.1"/>
    <property type="molecule type" value="Genomic_DNA"/>
</dbReference>
<name>A0A9Q1KZF4_9CARY</name>
<comment type="caution">
    <text evidence="2">The sequence shown here is derived from an EMBL/GenBank/DDBJ whole genome shotgun (WGS) entry which is preliminary data.</text>
</comment>
<feature type="region of interest" description="Disordered" evidence="1">
    <location>
        <begin position="141"/>
        <end position="163"/>
    </location>
</feature>
<proteinExistence type="predicted"/>
<protein>
    <recommendedName>
        <fullName evidence="4">Reverse transcriptase domain-containing protein</fullName>
    </recommendedName>
</protein>
<accession>A0A9Q1KZF4</accession>
<dbReference type="Proteomes" id="UP001153076">
    <property type="component" value="Unassembled WGS sequence"/>
</dbReference>
<gene>
    <name evidence="2" type="ORF">Cgig2_007368</name>
</gene>
<reference evidence="2" key="1">
    <citation type="submission" date="2022-04" db="EMBL/GenBank/DDBJ databases">
        <title>Carnegiea gigantea Genome sequencing and assembly v2.</title>
        <authorList>
            <person name="Copetti D."/>
            <person name="Sanderson M.J."/>
            <person name="Burquez A."/>
            <person name="Wojciechowski M.F."/>
        </authorList>
    </citation>
    <scope>NUCLEOTIDE SEQUENCE</scope>
    <source>
        <strain evidence="2">SGP5-SGP5p</strain>
        <tissue evidence="2">Aerial part</tissue>
    </source>
</reference>
<evidence type="ECO:0008006" key="4">
    <source>
        <dbReference type="Google" id="ProtNLM"/>
    </source>
</evidence>
<evidence type="ECO:0000313" key="3">
    <source>
        <dbReference type="Proteomes" id="UP001153076"/>
    </source>
</evidence>